<dbReference type="Proteomes" id="UP000299084">
    <property type="component" value="Unassembled WGS sequence"/>
</dbReference>
<dbReference type="InterPro" id="IPR029055">
    <property type="entry name" value="Ntn_hydrolases_N"/>
</dbReference>
<keyword evidence="1 2" id="KW-0647">Proteasome</keyword>
<dbReference type="GO" id="GO:0051603">
    <property type="term" value="P:proteolysis involved in protein catabolic process"/>
    <property type="evidence" value="ECO:0007669"/>
    <property type="project" value="InterPro"/>
</dbReference>
<keyword evidence="3" id="KW-1185">Reference proteome</keyword>
<accession>A0A5N4E5K6</accession>
<dbReference type="GO" id="GO:0005839">
    <property type="term" value="C:proteasome core complex"/>
    <property type="evidence" value="ECO:0007669"/>
    <property type="project" value="InterPro"/>
</dbReference>
<gene>
    <name evidence="2" type="ORF">Cadr_000007421</name>
</gene>
<dbReference type="InterPro" id="IPR001353">
    <property type="entry name" value="Proteasome_sua/b"/>
</dbReference>
<dbReference type="InterPro" id="IPR050115">
    <property type="entry name" value="Proteasome_alpha"/>
</dbReference>
<dbReference type="EMBL" id="JWIN03000005">
    <property type="protein sequence ID" value="KAB1278748.1"/>
    <property type="molecule type" value="Genomic_DNA"/>
</dbReference>
<proteinExistence type="predicted"/>
<dbReference type="AlphaFoldDB" id="A0A5N4E5K6"/>
<organism evidence="2 3">
    <name type="scientific">Camelus dromedarius</name>
    <name type="common">Dromedary</name>
    <name type="synonym">Arabian camel</name>
    <dbReference type="NCBI Taxonomy" id="9838"/>
    <lineage>
        <taxon>Eukaryota</taxon>
        <taxon>Metazoa</taxon>
        <taxon>Chordata</taxon>
        <taxon>Craniata</taxon>
        <taxon>Vertebrata</taxon>
        <taxon>Euteleostomi</taxon>
        <taxon>Mammalia</taxon>
        <taxon>Eutheria</taxon>
        <taxon>Laurasiatheria</taxon>
        <taxon>Artiodactyla</taxon>
        <taxon>Tylopoda</taxon>
        <taxon>Camelidae</taxon>
        <taxon>Camelus</taxon>
    </lineage>
</organism>
<evidence type="ECO:0000256" key="1">
    <source>
        <dbReference type="ARBA" id="ARBA00022942"/>
    </source>
</evidence>
<sequence length="209" mass="23456">MEEWKLDQEEEESTPLIHFSQQLRRQRLDRITPTSLQSLSAKLIQIECVLAAVAGGDPSVGIRAANGVVFATEKKQKSTLQEPIAATLPVQSLTPVMQEYTQSGGVSHLLVVGKRDNPIYSVRYIQNLLCLKSHIMGKNYVTGRTNLEKRYNDDLELEDATQTAKLTLKERFERQMTEDYVEVGVCREARSTRLTPAKAKDYLAAITSS</sequence>
<reference evidence="2 3" key="1">
    <citation type="journal article" date="2019" name="Mol. Ecol. Resour.">
        <title>Improving Illumina assemblies with Hi-C and long reads: an example with the North African dromedary.</title>
        <authorList>
            <person name="Elbers J.P."/>
            <person name="Rogers M.F."/>
            <person name="Perelman P.L."/>
            <person name="Proskuryakova A.A."/>
            <person name="Serdyukova N.A."/>
            <person name="Johnson W.E."/>
            <person name="Horin P."/>
            <person name="Corander J."/>
            <person name="Murphy D."/>
            <person name="Burger P.A."/>
        </authorList>
    </citation>
    <scope>NUCLEOTIDE SEQUENCE [LARGE SCALE GENOMIC DNA]</scope>
    <source>
        <strain evidence="2">Drom800</strain>
        <tissue evidence="2">Blood</tissue>
    </source>
</reference>
<dbReference type="Pfam" id="PF00227">
    <property type="entry name" value="Proteasome"/>
    <property type="match status" value="1"/>
</dbReference>
<comment type="caution">
    <text evidence="2">The sequence shown here is derived from an EMBL/GenBank/DDBJ whole genome shotgun (WGS) entry which is preliminary data.</text>
</comment>
<dbReference type="SUPFAM" id="SSF56235">
    <property type="entry name" value="N-terminal nucleophile aminohydrolases (Ntn hydrolases)"/>
    <property type="match status" value="1"/>
</dbReference>
<evidence type="ECO:0000313" key="2">
    <source>
        <dbReference type="EMBL" id="KAB1278748.1"/>
    </source>
</evidence>
<protein>
    <submittedName>
        <fullName evidence="2">Proteasome subunit alpha type-2</fullName>
    </submittedName>
</protein>
<dbReference type="Gene3D" id="3.60.20.10">
    <property type="entry name" value="Glutamine Phosphoribosylpyrophosphate, subunit 1, domain 1"/>
    <property type="match status" value="2"/>
</dbReference>
<evidence type="ECO:0000313" key="3">
    <source>
        <dbReference type="Proteomes" id="UP000299084"/>
    </source>
</evidence>
<dbReference type="PANTHER" id="PTHR11599">
    <property type="entry name" value="PROTEASOME SUBUNIT ALPHA/BETA"/>
    <property type="match status" value="1"/>
</dbReference>
<name>A0A5N4E5K6_CAMDR</name>